<dbReference type="AlphaFoldDB" id="A0AAV5WXE5"/>
<keyword evidence="1" id="KW-0732">Signal</keyword>
<comment type="caution">
    <text evidence="2">The sequence shown here is derived from an EMBL/GenBank/DDBJ whole genome shotgun (WGS) entry which is preliminary data.</text>
</comment>
<feature type="signal peptide" evidence="1">
    <location>
        <begin position="1"/>
        <end position="17"/>
    </location>
</feature>
<reference evidence="2" key="1">
    <citation type="submission" date="2023-10" db="EMBL/GenBank/DDBJ databases">
        <title>Genome assembly of Pristionchus species.</title>
        <authorList>
            <person name="Yoshida K."/>
            <person name="Sommer R.J."/>
        </authorList>
    </citation>
    <scope>NUCLEOTIDE SEQUENCE</scope>
    <source>
        <strain evidence="2">RS5133</strain>
    </source>
</reference>
<evidence type="ECO:0000313" key="3">
    <source>
        <dbReference type="Proteomes" id="UP001432322"/>
    </source>
</evidence>
<evidence type="ECO:0008006" key="4">
    <source>
        <dbReference type="Google" id="ProtNLM"/>
    </source>
</evidence>
<dbReference type="Proteomes" id="UP001432322">
    <property type="component" value="Unassembled WGS sequence"/>
</dbReference>
<evidence type="ECO:0000313" key="2">
    <source>
        <dbReference type="EMBL" id="GMT35339.1"/>
    </source>
</evidence>
<name>A0AAV5WXE5_9BILA</name>
<proteinExistence type="predicted"/>
<feature type="non-terminal residue" evidence="2">
    <location>
        <position position="1"/>
    </location>
</feature>
<feature type="chain" id="PRO_5043484494" description="Secreted protein" evidence="1">
    <location>
        <begin position="18"/>
        <end position="94"/>
    </location>
</feature>
<keyword evidence="3" id="KW-1185">Reference proteome</keyword>
<evidence type="ECO:0000256" key="1">
    <source>
        <dbReference type="SAM" id="SignalP"/>
    </source>
</evidence>
<organism evidence="2 3">
    <name type="scientific">Pristionchus fissidentatus</name>
    <dbReference type="NCBI Taxonomy" id="1538716"/>
    <lineage>
        <taxon>Eukaryota</taxon>
        <taxon>Metazoa</taxon>
        <taxon>Ecdysozoa</taxon>
        <taxon>Nematoda</taxon>
        <taxon>Chromadorea</taxon>
        <taxon>Rhabditida</taxon>
        <taxon>Rhabditina</taxon>
        <taxon>Diplogasteromorpha</taxon>
        <taxon>Diplogasteroidea</taxon>
        <taxon>Neodiplogasteridae</taxon>
        <taxon>Pristionchus</taxon>
    </lineage>
</organism>
<dbReference type="EMBL" id="BTSY01000007">
    <property type="protein sequence ID" value="GMT35339.1"/>
    <property type="molecule type" value="Genomic_DNA"/>
</dbReference>
<protein>
    <recommendedName>
        <fullName evidence="4">Secreted protein</fullName>
    </recommendedName>
</protein>
<sequence length="94" mass="10858">VLCVMALFGLLACVAQCYLIRRGPPPFLSTGASYRLYSPYADYFTRVRREDTTTRCQYVRYLPLGGTKACEEDNDPRERLLDFITDTPDDYDEE</sequence>
<accession>A0AAV5WXE5</accession>
<gene>
    <name evidence="2" type="ORF">PFISCL1PPCAC_26636</name>
</gene>